<evidence type="ECO:0000256" key="12">
    <source>
        <dbReference type="SAM" id="MobiDB-lite"/>
    </source>
</evidence>
<dbReference type="Proteomes" id="UP000006039">
    <property type="component" value="Unassembled WGS sequence"/>
</dbReference>
<feature type="region of interest" description="Disordered" evidence="12">
    <location>
        <begin position="121"/>
        <end position="145"/>
    </location>
</feature>
<gene>
    <name evidence="16" type="primary">20342048</name>
    <name evidence="15" type="ORF">GGTG_01590</name>
</gene>
<feature type="compositionally biased region" description="Low complexity" evidence="12">
    <location>
        <begin position="46"/>
        <end position="58"/>
    </location>
</feature>
<dbReference type="Pfam" id="PF05207">
    <property type="entry name" value="Zn_ribbon_CSL"/>
    <property type="match status" value="1"/>
</dbReference>
<dbReference type="InterPro" id="IPR001623">
    <property type="entry name" value="DnaJ_domain"/>
</dbReference>
<accession>J3NK08</accession>
<keyword evidence="7" id="KW-0963">Cytoplasm</keyword>
<evidence type="ECO:0000256" key="7">
    <source>
        <dbReference type="ARBA" id="ARBA00022490"/>
    </source>
</evidence>
<evidence type="ECO:0000256" key="6">
    <source>
        <dbReference type="ARBA" id="ARBA00021797"/>
    </source>
</evidence>
<dbReference type="InterPro" id="IPR036869">
    <property type="entry name" value="J_dom_sf"/>
</dbReference>
<dbReference type="SUPFAM" id="SSF46565">
    <property type="entry name" value="Chaperone J-domain"/>
    <property type="match status" value="1"/>
</dbReference>
<reference evidence="15" key="3">
    <citation type="submission" date="2010-09" db="EMBL/GenBank/DDBJ databases">
        <title>Annotation of Gaeumannomyces graminis var. tritici R3-111a-1.</title>
        <authorList>
            <consortium name="The Broad Institute Genome Sequencing Platform"/>
            <person name="Ma L.-J."/>
            <person name="Dead R."/>
            <person name="Young S.K."/>
            <person name="Zeng Q."/>
            <person name="Gargeya S."/>
            <person name="Fitzgerald M."/>
            <person name="Haas B."/>
            <person name="Abouelleil A."/>
            <person name="Alvarado L."/>
            <person name="Arachchi H.M."/>
            <person name="Berlin A."/>
            <person name="Brown A."/>
            <person name="Chapman S.B."/>
            <person name="Chen Z."/>
            <person name="Dunbar C."/>
            <person name="Freedman E."/>
            <person name="Gearin G."/>
            <person name="Gellesch M."/>
            <person name="Goldberg J."/>
            <person name="Griggs A."/>
            <person name="Gujja S."/>
            <person name="Heiman D."/>
            <person name="Howarth C."/>
            <person name="Larson L."/>
            <person name="Lui A."/>
            <person name="MacDonald P.J.P."/>
            <person name="Mehta T."/>
            <person name="Montmayeur A."/>
            <person name="Murphy C."/>
            <person name="Neiman D."/>
            <person name="Pearson M."/>
            <person name="Priest M."/>
            <person name="Roberts A."/>
            <person name="Saif S."/>
            <person name="Shea T."/>
            <person name="Shenoy N."/>
            <person name="Sisk P."/>
            <person name="Stolte C."/>
            <person name="Sykes S."/>
            <person name="Yandava C."/>
            <person name="Wortman J."/>
            <person name="Nusbaum C."/>
            <person name="Birren B."/>
        </authorList>
    </citation>
    <scope>NUCLEOTIDE SEQUENCE</scope>
    <source>
        <strain evidence="15">R3-111a-1</strain>
    </source>
</reference>
<evidence type="ECO:0000256" key="10">
    <source>
        <dbReference type="ARBA" id="ARBA00023004"/>
    </source>
</evidence>
<evidence type="ECO:0000256" key="1">
    <source>
        <dbReference type="ARBA" id="ARBA00003474"/>
    </source>
</evidence>
<feature type="compositionally biased region" description="Low complexity" evidence="12">
    <location>
        <begin position="126"/>
        <end position="135"/>
    </location>
</feature>
<dbReference type="PANTHER" id="PTHR21454">
    <property type="entry name" value="DPH3 HOMOLOG-RELATED"/>
    <property type="match status" value="1"/>
</dbReference>
<dbReference type="InterPro" id="IPR036671">
    <property type="entry name" value="DPH_MB_sf"/>
</dbReference>
<keyword evidence="17" id="KW-1185">Reference proteome</keyword>
<evidence type="ECO:0000256" key="8">
    <source>
        <dbReference type="ARBA" id="ARBA00022723"/>
    </source>
</evidence>
<reference evidence="16" key="5">
    <citation type="submission" date="2018-04" db="UniProtKB">
        <authorList>
            <consortium name="EnsemblFungi"/>
        </authorList>
    </citation>
    <scope>IDENTIFICATION</scope>
    <source>
        <strain evidence="16">R3-111a-1</strain>
    </source>
</reference>
<feature type="domain" description="DPH-type MB" evidence="14">
    <location>
        <begin position="148"/>
        <end position="210"/>
    </location>
</feature>
<dbReference type="eggNOG" id="KOG0714">
    <property type="taxonomic scope" value="Eukaryota"/>
</dbReference>
<dbReference type="AlphaFoldDB" id="J3NK08"/>
<protein>
    <recommendedName>
        <fullName evidence="6">Diphthamide biosynthesis protein 4</fullName>
    </recommendedName>
</protein>
<reference evidence="16" key="4">
    <citation type="journal article" date="2015" name="G3 (Bethesda)">
        <title>Genome sequences of three phytopathogenic species of the Magnaporthaceae family of fungi.</title>
        <authorList>
            <person name="Okagaki L.H."/>
            <person name="Nunes C.C."/>
            <person name="Sailsbery J."/>
            <person name="Clay B."/>
            <person name="Brown D."/>
            <person name="John T."/>
            <person name="Oh Y."/>
            <person name="Young N."/>
            <person name="Fitzgerald M."/>
            <person name="Haas B.J."/>
            <person name="Zeng Q."/>
            <person name="Young S."/>
            <person name="Adiconis X."/>
            <person name="Fan L."/>
            <person name="Levin J.Z."/>
            <person name="Mitchell T.K."/>
            <person name="Okubara P.A."/>
            <person name="Farman M.L."/>
            <person name="Kohn L.M."/>
            <person name="Birren B."/>
            <person name="Ma L.-J."/>
            <person name="Dean R.A."/>
        </authorList>
    </citation>
    <scope>NUCLEOTIDE SEQUENCE</scope>
    <source>
        <strain evidence="16">R3-111a-1</strain>
    </source>
</reference>
<dbReference type="Gene3D" id="1.10.287.110">
    <property type="entry name" value="DnaJ domain"/>
    <property type="match status" value="1"/>
</dbReference>
<evidence type="ECO:0000256" key="5">
    <source>
        <dbReference type="ARBA" id="ARBA00006169"/>
    </source>
</evidence>
<dbReference type="PROSITE" id="PS50076">
    <property type="entry name" value="DNAJ_2"/>
    <property type="match status" value="1"/>
</dbReference>
<name>J3NK08_GAET3</name>
<keyword evidence="10" id="KW-0408">Iron</keyword>
<feature type="region of interest" description="Disordered" evidence="12">
    <location>
        <begin position="43"/>
        <end position="92"/>
    </location>
</feature>
<evidence type="ECO:0000256" key="2">
    <source>
        <dbReference type="ARBA" id="ARBA00004123"/>
    </source>
</evidence>
<organism evidence="15">
    <name type="scientific">Gaeumannomyces tritici (strain R3-111a-1)</name>
    <name type="common">Wheat and barley take-all root rot fungus</name>
    <name type="synonym">Gaeumannomyces graminis var. tritici</name>
    <dbReference type="NCBI Taxonomy" id="644352"/>
    <lineage>
        <taxon>Eukaryota</taxon>
        <taxon>Fungi</taxon>
        <taxon>Dikarya</taxon>
        <taxon>Ascomycota</taxon>
        <taxon>Pezizomycotina</taxon>
        <taxon>Sordariomycetes</taxon>
        <taxon>Sordariomycetidae</taxon>
        <taxon>Magnaporthales</taxon>
        <taxon>Magnaporthaceae</taxon>
        <taxon>Gaeumannomyces</taxon>
    </lineage>
</organism>
<dbReference type="GO" id="GO:0017183">
    <property type="term" value="P:protein histidyl modification to diphthamide"/>
    <property type="evidence" value="ECO:0007669"/>
    <property type="project" value="UniProtKB-UniPathway"/>
</dbReference>
<evidence type="ECO:0000256" key="11">
    <source>
        <dbReference type="ARBA" id="ARBA00023242"/>
    </source>
</evidence>
<evidence type="ECO:0000313" key="17">
    <source>
        <dbReference type="Proteomes" id="UP000006039"/>
    </source>
</evidence>
<keyword evidence="9" id="KW-0862">Zinc</keyword>
<dbReference type="OrthoDB" id="18529at2759"/>
<dbReference type="GO" id="GO:0046872">
    <property type="term" value="F:metal ion binding"/>
    <property type="evidence" value="ECO:0007669"/>
    <property type="project" value="UniProtKB-KW"/>
</dbReference>
<dbReference type="CDD" id="cd06257">
    <property type="entry name" value="DnaJ"/>
    <property type="match status" value="1"/>
</dbReference>
<proteinExistence type="inferred from homology"/>
<evidence type="ECO:0000256" key="3">
    <source>
        <dbReference type="ARBA" id="ARBA00004496"/>
    </source>
</evidence>
<evidence type="ECO:0000256" key="4">
    <source>
        <dbReference type="ARBA" id="ARBA00005156"/>
    </source>
</evidence>
<keyword evidence="11" id="KW-0539">Nucleus</keyword>
<dbReference type="SUPFAM" id="SSF144217">
    <property type="entry name" value="CSL zinc finger"/>
    <property type="match status" value="1"/>
</dbReference>
<reference evidence="17" key="1">
    <citation type="submission" date="2010-07" db="EMBL/GenBank/DDBJ databases">
        <title>The genome sequence of Gaeumannomyces graminis var. tritici strain R3-111a-1.</title>
        <authorList>
            <consortium name="The Broad Institute Genome Sequencing Platform"/>
            <person name="Ma L.-J."/>
            <person name="Dead R."/>
            <person name="Young S."/>
            <person name="Zeng Q."/>
            <person name="Koehrsen M."/>
            <person name="Alvarado L."/>
            <person name="Berlin A."/>
            <person name="Chapman S.B."/>
            <person name="Chen Z."/>
            <person name="Freedman E."/>
            <person name="Gellesch M."/>
            <person name="Goldberg J."/>
            <person name="Griggs A."/>
            <person name="Gujja S."/>
            <person name="Heilman E.R."/>
            <person name="Heiman D."/>
            <person name="Hepburn T."/>
            <person name="Howarth C."/>
            <person name="Jen D."/>
            <person name="Larson L."/>
            <person name="Mehta T."/>
            <person name="Neiman D."/>
            <person name="Pearson M."/>
            <person name="Roberts A."/>
            <person name="Saif S."/>
            <person name="Shea T."/>
            <person name="Shenoy N."/>
            <person name="Sisk P."/>
            <person name="Stolte C."/>
            <person name="Sykes S."/>
            <person name="Walk T."/>
            <person name="White J."/>
            <person name="Yandava C."/>
            <person name="Haas B."/>
            <person name="Nusbaum C."/>
            <person name="Birren B."/>
        </authorList>
    </citation>
    <scope>NUCLEOTIDE SEQUENCE [LARGE SCALE GENOMIC DNA]</scope>
    <source>
        <strain evidence="17">R3-111a-1</strain>
    </source>
</reference>
<feature type="compositionally biased region" description="Pro residues" evidence="12">
    <location>
        <begin position="78"/>
        <end position="91"/>
    </location>
</feature>
<dbReference type="EMBL" id="GL385395">
    <property type="protein sequence ID" value="EJT81612.1"/>
    <property type="molecule type" value="Genomic_DNA"/>
</dbReference>
<evidence type="ECO:0000259" key="13">
    <source>
        <dbReference type="PROSITE" id="PS50076"/>
    </source>
</evidence>
<keyword evidence="8" id="KW-0479">Metal-binding</keyword>
<dbReference type="EnsemblFungi" id="EJT81612">
    <property type="protein sequence ID" value="EJT81612"/>
    <property type="gene ID" value="GGTG_01590"/>
</dbReference>
<dbReference type="InterPro" id="IPR007872">
    <property type="entry name" value="DPH_MB_dom"/>
</dbReference>
<dbReference type="InterPro" id="IPR044248">
    <property type="entry name" value="DPH3/4-like"/>
</dbReference>
<dbReference type="GO" id="GO:0005634">
    <property type="term" value="C:nucleus"/>
    <property type="evidence" value="ECO:0007669"/>
    <property type="project" value="UniProtKB-SubCell"/>
</dbReference>
<reference evidence="15" key="2">
    <citation type="submission" date="2010-07" db="EMBL/GenBank/DDBJ databases">
        <authorList>
            <consortium name="The Broad Institute Genome Sequencing Platform"/>
            <consortium name="Broad Institute Genome Sequencing Center for Infectious Disease"/>
            <person name="Ma L.-J."/>
            <person name="Dead R."/>
            <person name="Young S."/>
            <person name="Zeng Q."/>
            <person name="Koehrsen M."/>
            <person name="Alvarado L."/>
            <person name="Berlin A."/>
            <person name="Chapman S.B."/>
            <person name="Chen Z."/>
            <person name="Freedman E."/>
            <person name="Gellesch M."/>
            <person name="Goldberg J."/>
            <person name="Griggs A."/>
            <person name="Gujja S."/>
            <person name="Heilman E.R."/>
            <person name="Heiman D."/>
            <person name="Hepburn T."/>
            <person name="Howarth C."/>
            <person name="Jen D."/>
            <person name="Larson L."/>
            <person name="Mehta T."/>
            <person name="Neiman D."/>
            <person name="Pearson M."/>
            <person name="Roberts A."/>
            <person name="Saif S."/>
            <person name="Shea T."/>
            <person name="Shenoy N."/>
            <person name="Sisk P."/>
            <person name="Stolte C."/>
            <person name="Sykes S."/>
            <person name="Walk T."/>
            <person name="White J."/>
            <person name="Yandava C."/>
            <person name="Haas B."/>
            <person name="Nusbaum C."/>
            <person name="Birren B."/>
        </authorList>
    </citation>
    <scope>NUCLEOTIDE SEQUENCE</scope>
    <source>
        <strain evidence="15">R3-111a-1</strain>
    </source>
</reference>
<dbReference type="Gene3D" id="3.10.660.10">
    <property type="entry name" value="DPH Zinc finger"/>
    <property type="match status" value="1"/>
</dbReference>
<comment type="pathway">
    <text evidence="4">Protein modification; peptidyl-diphthamide biosynthesis.</text>
</comment>
<dbReference type="PANTHER" id="PTHR21454:SF46">
    <property type="entry name" value="DIPHTHAMIDE BIOSYNTHESIS PROTEIN 4"/>
    <property type="match status" value="1"/>
</dbReference>
<evidence type="ECO:0000259" key="14">
    <source>
        <dbReference type="PROSITE" id="PS51074"/>
    </source>
</evidence>
<evidence type="ECO:0000313" key="16">
    <source>
        <dbReference type="EnsemblFungi" id="EJT81612"/>
    </source>
</evidence>
<dbReference type="HOGENOM" id="CLU_017633_7_0_1"/>
<comment type="function">
    <text evidence="1">Required for the first step of diphthamide biosynthesis, the transfer of 3-amino-3-carboxypropyl from S-adenosyl-L-methionine to a histidine residue. Diphthamide is a post-translational modification of histidine which occurs in elongation factor 2.</text>
</comment>
<dbReference type="PROSITE" id="PS51074">
    <property type="entry name" value="DPH_MB"/>
    <property type="match status" value="1"/>
</dbReference>
<dbReference type="GeneID" id="20342048"/>
<dbReference type="GO" id="GO:0005737">
    <property type="term" value="C:cytoplasm"/>
    <property type="evidence" value="ECO:0007669"/>
    <property type="project" value="UniProtKB-SubCell"/>
</dbReference>
<feature type="compositionally biased region" description="Pro residues" evidence="12">
    <location>
        <begin position="59"/>
        <end position="70"/>
    </location>
</feature>
<evidence type="ECO:0000256" key="9">
    <source>
        <dbReference type="ARBA" id="ARBA00022833"/>
    </source>
</evidence>
<dbReference type="VEuPathDB" id="FungiDB:GGTG_01590"/>
<feature type="domain" description="J" evidence="13">
    <location>
        <begin position="8"/>
        <end position="117"/>
    </location>
</feature>
<dbReference type="STRING" id="644352.J3NK08"/>
<sequence>MDGPEAATHYQVLGVSKQLLDNAKDAQPLVRLAYRRALLRHHPDKAAAATAAAAASSSSPPPPPPPPPRRPQTHVPGGPGPGPGPSPPPPAFTVDQIAAAAAVLADARRRGDYDAALRAHNHNHNHQQQQQQQQQGGAGGGQADFQTGIETLDLDDLGFDEVRGVWFRGCRCGNERGFELAEDDLEPAADAGELVVGCRDCSLWLKVHFAVVL</sequence>
<comment type="subcellular location">
    <subcellularLocation>
        <location evidence="3">Cytoplasm</location>
    </subcellularLocation>
    <subcellularLocation>
        <location evidence="2">Nucleus</location>
    </subcellularLocation>
</comment>
<evidence type="ECO:0000313" key="15">
    <source>
        <dbReference type="EMBL" id="EJT81612.1"/>
    </source>
</evidence>
<dbReference type="UniPathway" id="UPA00559"/>
<comment type="similarity">
    <text evidence="5">Belongs to the DPH4 family.</text>
</comment>
<dbReference type="RefSeq" id="XP_009217621.1">
    <property type="nucleotide sequence ID" value="XM_009219357.1"/>
</dbReference>